<dbReference type="Pfam" id="PF10412">
    <property type="entry name" value="TrwB_AAD_bind"/>
    <property type="match status" value="1"/>
</dbReference>
<feature type="region of interest" description="Disordered" evidence="1">
    <location>
        <begin position="1341"/>
        <end position="1364"/>
    </location>
</feature>
<feature type="domain" description="Type IV secretion system coupling protein TraD DNA-binding" evidence="2">
    <location>
        <begin position="1400"/>
        <end position="1457"/>
    </location>
</feature>
<evidence type="ECO:0000259" key="2">
    <source>
        <dbReference type="Pfam" id="PF10412"/>
    </source>
</evidence>
<dbReference type="SUPFAM" id="SSF52540">
    <property type="entry name" value="P-loop containing nucleoside triphosphate hydrolases"/>
    <property type="match status" value="1"/>
</dbReference>
<dbReference type="PANTHER" id="PTHR42957:SF1">
    <property type="entry name" value="HELICASE MJ1565-RELATED"/>
    <property type="match status" value="1"/>
</dbReference>
<comment type="caution">
    <text evidence="3">The sequence shown here is derived from an EMBL/GenBank/DDBJ whole genome shotgun (WGS) entry which is preliminary data.</text>
</comment>
<accession>A0A7X8SKI1</accession>
<evidence type="ECO:0000313" key="4">
    <source>
        <dbReference type="Proteomes" id="UP000585050"/>
    </source>
</evidence>
<dbReference type="InterPro" id="IPR019476">
    <property type="entry name" value="T4SS_TraD_DNA-bd"/>
</dbReference>
<dbReference type="Gene3D" id="3.40.50.300">
    <property type="entry name" value="P-loop containing nucleotide triphosphate hydrolases"/>
    <property type="match status" value="2"/>
</dbReference>
<evidence type="ECO:0000256" key="1">
    <source>
        <dbReference type="SAM" id="MobiDB-lite"/>
    </source>
</evidence>
<keyword evidence="4" id="KW-1185">Reference proteome</keyword>
<reference evidence="3 4" key="1">
    <citation type="submission" date="2020-04" db="EMBL/GenBank/DDBJ databases">
        <title>Flammeovirga sp. SR4, a novel species isolated from seawater.</title>
        <authorList>
            <person name="Wang X."/>
        </authorList>
    </citation>
    <scope>NUCLEOTIDE SEQUENCE [LARGE SCALE GENOMIC DNA]</scope>
    <source>
        <strain evidence="3 4">SR4</strain>
    </source>
</reference>
<dbReference type="RefSeq" id="WP_168882627.1">
    <property type="nucleotide sequence ID" value="NZ_JABAIL010000003.1"/>
</dbReference>
<dbReference type="Proteomes" id="UP000585050">
    <property type="component" value="Unassembled WGS sequence"/>
</dbReference>
<proteinExistence type="predicted"/>
<evidence type="ECO:0000313" key="3">
    <source>
        <dbReference type="EMBL" id="NLR91916.1"/>
    </source>
</evidence>
<dbReference type="PANTHER" id="PTHR42957">
    <property type="entry name" value="HELICASE MJ1565-RELATED"/>
    <property type="match status" value="1"/>
</dbReference>
<dbReference type="InterPro" id="IPR008571">
    <property type="entry name" value="HerA-like"/>
</dbReference>
<sequence>MTTSNIYNYLAEGIVEYFKRFTLTTGQSYQAQFELTKDVNGLYNALKEKGNSHNIFSEFNFGEFKSFILKFESTSLLIAANINGVNEDYLTALRNYIKSQEGEFSGLSILFIHNTQLDSIIGGAANISSSGYPLSLDYVKERIEKSVSDDDEQNSTITKFEKKILSELLKNQDKEIGDISRSIFDYSIYLEILEKGQISNEDYPLLGLFKDNSIIRGKVNEKEIDKRIKENQKVFTEIRNGHQYGNIDSVVEKKFDELGQKKLKNKDTWQDVTFEDVVKSEESRKNIEGIQFRPNDKNITTDNLKCRDIEDGTSKAKQRTRNIFIFNPDHHQNIQYELLFDKKPNQKFIKQDKDNVLKAEVNPTEKSLVISISLNDASIAQVGNRIEYNEVENGKTIKHIFKFAVLPFDQEVIEDQISTLKINKNALEISSDSDIIINPNHQRERKDVIVSNQKYLVEENETLYLRHGDETHSDTGKLKFDVEYGNAQLSYLLVLADLKPKVISASNVINTKLQSKDPFLYSERIDSSKEKLVQSLEHNLHKYYPSERLKKQLTQEFKIFIQHKENNPGYLSYNEALDGKTLTATDLKVDEEVKLAYKALIEYFNKKSKKDKYLLPSLTVIDEELKELYQTYLKVIQSSLDGIKEGDELNLEEENLLKIGTIISEDREKFIKFTSLHPLNVAYQLLLKENVDSDLPKEIISKLNSDNLLPYLRGKKNTFYHVIENEDSILWNHYVKEETEGQTATNRFVPKLLQEKIIEFTDHFSFLFLDANAPIKVNLINQGDCSEILLGIFRYFNFLISKRNKTPEDISPIDFTIYGSDDYITKFEQLSKYDNPEQIKSVFGIDLFSSQKKIDAYELLKLYHNKVNFFTKKKSDTYEYAHISFYQFIHDEGNLSDVSYAHNEMDKMDSGLSLGGVLSETATAYDGGAYWSSYGTKKGPKENSISKLSTSYNQVANVLNSPNKLEFNKTIALTIDKEVKGELEKIYESSQWTTFIDPKVDLSFFKEDNSVVIIHYSDLYTSNSGYDAITVTKKWEQYRDVILNYLKKNQLEVNEDDTIPIINMFNAINGDWLLKIAAHNQRYQMDKEKISVLSAVKEMMAILEHPSITWVPMSLEEILRVSGSVALPQNSLMSVKSHGKSGMYSDDLLMVGVEETSNGIELYFHPVEVKIGKTNQENKALKQGAKTAEFFEEVLGGDNFKNKVYRNFFAKQIITIADKLRLYQVWEDYNEKWKNLHELKGKLYNDEFIISQNINEIVGKYSVLSFKANDSFQARSIKLDDDALIIELLESDGLNDLKTTMDDLIERYHDDEGDCSIHCTLLRKAYSIDKNLSGFEEHDIETTSTSDYVEKETNDNESTPSPTLVEEPIITEPMKILFGTKSNTKEELYWYPTSTDKVMHTNTGIIGTMGTGKTQFTKSMILQLSKNAEQNVDGKKIGILIFDYKGDYIKEDFTKPTDAKVYELYHLPYNPLALAVGSTTKPMLPLHTASALENTISTAYNLGNKQRSFLKELLMQAYENKGIIKHRRDTWEQPSPTLHDVYRIFEEHEDFAQDSLNAALKELYDYEIFEPNGKNATPLFDLIDGVTVINLSGYSPQIQNLVVAITLDQFYSQMQNRGHSKIDGNFRQLNKMILVDEADNFLSKNFESLRKILKEGREYGVGTILSTQFLNHFSTGDNEYSNYILTWIIHRVNEIKDKEVSSLFDLPSRNDRDDLIGVIKGLEKHYSIVNNAGSAPIKIRDKAFWEWNNN</sequence>
<dbReference type="InterPro" id="IPR027417">
    <property type="entry name" value="P-loop_NTPase"/>
</dbReference>
<gene>
    <name evidence="3" type="ORF">HGP29_11895</name>
</gene>
<dbReference type="EMBL" id="JABAIL010000003">
    <property type="protein sequence ID" value="NLR91916.1"/>
    <property type="molecule type" value="Genomic_DNA"/>
</dbReference>
<name>A0A7X8SKI1_9BACT</name>
<organism evidence="3 4">
    <name type="scientific">Flammeovirga agarivorans</name>
    <dbReference type="NCBI Taxonomy" id="2726742"/>
    <lineage>
        <taxon>Bacteria</taxon>
        <taxon>Pseudomonadati</taxon>
        <taxon>Bacteroidota</taxon>
        <taxon>Cytophagia</taxon>
        <taxon>Cytophagales</taxon>
        <taxon>Flammeovirgaceae</taxon>
        <taxon>Flammeovirga</taxon>
    </lineage>
</organism>
<protein>
    <recommendedName>
        <fullName evidence="2">Type IV secretion system coupling protein TraD DNA-binding domain-containing protein</fullName>
    </recommendedName>
</protein>